<sequence length="133" mass="14898">MSYLPCNNSIIIAGGRNDSLSSTNMTPFLNDLVLFMLDQKVWLNVKYSINSESIDFLGNHCMSVVSDYENYEKVLIFGGISNSIGNSIEEIRSSLSNKSFLITLNSRQATKSLFKEIKQPRKNGRASSQVLSY</sequence>
<reference evidence="1" key="1">
    <citation type="submission" date="2021-01" db="EMBL/GenBank/DDBJ databases">
        <authorList>
            <person name="Corre E."/>
            <person name="Pelletier E."/>
            <person name="Niang G."/>
            <person name="Scheremetjew M."/>
            <person name="Finn R."/>
            <person name="Kale V."/>
            <person name="Holt S."/>
            <person name="Cochrane G."/>
            <person name="Meng A."/>
            <person name="Brown T."/>
            <person name="Cohen L."/>
        </authorList>
    </citation>
    <scope>NUCLEOTIDE SEQUENCE</scope>
    <source>
        <strain evidence="1">Fehren 1</strain>
    </source>
</reference>
<dbReference type="AlphaFoldDB" id="A0A7S3I587"/>
<dbReference type="SUPFAM" id="SSF50965">
    <property type="entry name" value="Galactose oxidase, central domain"/>
    <property type="match status" value="1"/>
</dbReference>
<protein>
    <submittedName>
        <fullName evidence="1">Uncharacterized protein</fullName>
    </submittedName>
</protein>
<accession>A0A7S3I587</accession>
<organism evidence="1">
    <name type="scientific">Favella ehrenbergii</name>
    <dbReference type="NCBI Taxonomy" id="182087"/>
    <lineage>
        <taxon>Eukaryota</taxon>
        <taxon>Sar</taxon>
        <taxon>Alveolata</taxon>
        <taxon>Ciliophora</taxon>
        <taxon>Intramacronucleata</taxon>
        <taxon>Spirotrichea</taxon>
        <taxon>Choreotrichia</taxon>
        <taxon>Tintinnida</taxon>
        <taxon>Xystonellidae</taxon>
        <taxon>Favella</taxon>
    </lineage>
</organism>
<name>A0A7S3I587_9SPIT</name>
<evidence type="ECO:0000313" key="1">
    <source>
        <dbReference type="EMBL" id="CAE0314106.1"/>
    </source>
</evidence>
<gene>
    <name evidence="1" type="ORF">FEHR0123_LOCUS9030</name>
</gene>
<dbReference type="Gene3D" id="2.120.10.80">
    <property type="entry name" value="Kelch-type beta propeller"/>
    <property type="match status" value="1"/>
</dbReference>
<dbReference type="InterPro" id="IPR011043">
    <property type="entry name" value="Gal_Oxase/kelch_b-propeller"/>
</dbReference>
<dbReference type="InterPro" id="IPR015915">
    <property type="entry name" value="Kelch-typ_b-propeller"/>
</dbReference>
<dbReference type="EMBL" id="HBIE01030122">
    <property type="protein sequence ID" value="CAE0314106.1"/>
    <property type="molecule type" value="Transcribed_RNA"/>
</dbReference>
<proteinExistence type="predicted"/>